<evidence type="ECO:0000313" key="9">
    <source>
        <dbReference type="Proteomes" id="UP000092247"/>
    </source>
</evidence>
<organism evidence="8 9">
    <name type="scientific">Morganella psychrotolerans</name>
    <dbReference type="NCBI Taxonomy" id="368603"/>
    <lineage>
        <taxon>Bacteria</taxon>
        <taxon>Pseudomonadati</taxon>
        <taxon>Pseudomonadota</taxon>
        <taxon>Gammaproteobacteria</taxon>
        <taxon>Enterobacterales</taxon>
        <taxon>Morganellaceae</taxon>
        <taxon>Morganella</taxon>
    </lineage>
</organism>
<dbReference type="GO" id="GO:0005524">
    <property type="term" value="F:ATP binding"/>
    <property type="evidence" value="ECO:0007669"/>
    <property type="project" value="UniProtKB-UniRule"/>
</dbReference>
<keyword evidence="2 6" id="KW-0378">Hydrolase</keyword>
<keyword evidence="4 6" id="KW-0067">ATP-binding</keyword>
<evidence type="ECO:0000256" key="5">
    <source>
        <dbReference type="ARBA" id="ARBA00034923"/>
    </source>
</evidence>
<evidence type="ECO:0000256" key="3">
    <source>
        <dbReference type="ARBA" id="ARBA00022806"/>
    </source>
</evidence>
<sequence length="612" mass="69137">MRTWIESEADIQVRECIDGHRSFAMIAGAGAGKTSSLVDALGRVRDNEGNILRKHGQRIACITFTKRAVEVIKKKLGFDELYLVSTLHGFLWGLIGHFHENIRQALYESRIPNLIDKARGDDNGGNSKKALKARAKIERLTEQLALLEAVNHFDYSDTSFSDYEKGQIGHDDVIEIATYLLENNQTLRRIIGLRFPYIFVDEAQDTFEGIVSGLNLVCAGDELPMIGYFGDPWQQIYDRSAGDFAPPDNGKVIKKAENFRSSKSVIRLLNAYRGDVEQYAAGENAECEGSVEFLLIKAEEPTEPRRRYSEEQIERALARMDAAVENWGWAGRDDVMKLFLARQMIARRLGFADLNRLFTGDYASSRAQDAFEEGTHFLLKPFLSTICPLITAQSQGDDRKIINLLRRDSPAFASDGLNAEKSLKVMIETSKSLVEQLHALWDTETIGTVLHFCVEMQITQPSERLSEHLDRPPRTEPFNEELHSFDKGDWLADSFFKMTTGAVSHYVEYLNNNTDYSTQHGVKGEEYQKVLVVYDDVEAAWNQYSFSKTLIPLTAGEPSVRQLSVTQKLAYVSFSRAEEDLRIVLFTADPEGARAELIESKLLLSDQIRIMA</sequence>
<keyword evidence="1 6" id="KW-0547">Nucleotide-binding</keyword>
<dbReference type="Proteomes" id="UP000092247">
    <property type="component" value="Unassembled WGS sequence"/>
</dbReference>
<dbReference type="InterPro" id="IPR027417">
    <property type="entry name" value="P-loop_NTPase"/>
</dbReference>
<dbReference type="Pfam" id="PF00580">
    <property type="entry name" value="UvrD-helicase"/>
    <property type="match status" value="1"/>
</dbReference>
<protein>
    <recommendedName>
        <fullName evidence="5">DNA 3'-5' helicase II</fullName>
    </recommendedName>
</protein>
<feature type="domain" description="UvrD-like helicase ATP-binding" evidence="7">
    <location>
        <begin position="6"/>
        <end position="275"/>
    </location>
</feature>
<evidence type="ECO:0000256" key="4">
    <source>
        <dbReference type="ARBA" id="ARBA00022840"/>
    </source>
</evidence>
<dbReference type="SUPFAM" id="SSF52540">
    <property type="entry name" value="P-loop containing nucleoside triphosphate hydrolases"/>
    <property type="match status" value="1"/>
</dbReference>
<dbReference type="PROSITE" id="PS51198">
    <property type="entry name" value="UVRD_HELICASE_ATP_BIND"/>
    <property type="match status" value="1"/>
</dbReference>
<name>A0A1B8H708_9GAMM</name>
<comment type="caution">
    <text evidence="8">The sequence shown here is derived from an EMBL/GenBank/DDBJ whole genome shotgun (WGS) entry which is preliminary data.</text>
</comment>
<evidence type="ECO:0000256" key="6">
    <source>
        <dbReference type="PROSITE-ProRule" id="PRU00560"/>
    </source>
</evidence>
<dbReference type="InterPro" id="IPR000212">
    <property type="entry name" value="DNA_helicase_UvrD/REP"/>
</dbReference>
<gene>
    <name evidence="8" type="ORF">AYY17_08140</name>
</gene>
<dbReference type="RefSeq" id="WP_067424772.1">
    <property type="nucleotide sequence ID" value="NZ_LZEX01000034.1"/>
</dbReference>
<accession>A0A1B8H708</accession>
<feature type="binding site" evidence="6">
    <location>
        <begin position="27"/>
        <end position="34"/>
    </location>
    <ligand>
        <name>ATP</name>
        <dbReference type="ChEBI" id="CHEBI:30616"/>
    </ligand>
</feature>
<dbReference type="GO" id="GO:0016787">
    <property type="term" value="F:hydrolase activity"/>
    <property type="evidence" value="ECO:0007669"/>
    <property type="project" value="UniProtKB-UniRule"/>
</dbReference>
<proteinExistence type="predicted"/>
<evidence type="ECO:0000256" key="2">
    <source>
        <dbReference type="ARBA" id="ARBA00022801"/>
    </source>
</evidence>
<reference evidence="8 9" key="1">
    <citation type="submission" date="2016-06" db="EMBL/GenBank/DDBJ databases">
        <authorList>
            <person name="Kjaerup R.B."/>
            <person name="Dalgaard T.S."/>
            <person name="Juul-Madsen H.R."/>
        </authorList>
    </citation>
    <scope>NUCLEOTIDE SEQUENCE [LARGE SCALE GENOMIC DNA]</scope>
    <source>
        <strain evidence="8 9">GCSL-Mp3</strain>
    </source>
</reference>
<keyword evidence="3 6" id="KW-0347">Helicase</keyword>
<dbReference type="EMBL" id="LZEX01000034">
    <property type="protein sequence ID" value="OBU04855.1"/>
    <property type="molecule type" value="Genomic_DNA"/>
</dbReference>
<dbReference type="GO" id="GO:0000725">
    <property type="term" value="P:recombinational repair"/>
    <property type="evidence" value="ECO:0007669"/>
    <property type="project" value="TreeGrafter"/>
</dbReference>
<dbReference type="GO" id="GO:0003677">
    <property type="term" value="F:DNA binding"/>
    <property type="evidence" value="ECO:0007669"/>
    <property type="project" value="InterPro"/>
</dbReference>
<evidence type="ECO:0000313" key="8">
    <source>
        <dbReference type="EMBL" id="OBU04855.1"/>
    </source>
</evidence>
<dbReference type="GO" id="GO:0043138">
    <property type="term" value="F:3'-5' DNA helicase activity"/>
    <property type="evidence" value="ECO:0007669"/>
    <property type="project" value="TreeGrafter"/>
</dbReference>
<dbReference type="InterPro" id="IPR014016">
    <property type="entry name" value="UvrD-like_ATP-bd"/>
</dbReference>
<dbReference type="AlphaFoldDB" id="A0A1B8H708"/>
<dbReference type="Gene3D" id="3.40.50.300">
    <property type="entry name" value="P-loop containing nucleotide triphosphate hydrolases"/>
    <property type="match status" value="1"/>
</dbReference>
<evidence type="ECO:0000259" key="7">
    <source>
        <dbReference type="PROSITE" id="PS51198"/>
    </source>
</evidence>
<evidence type="ECO:0000256" key="1">
    <source>
        <dbReference type="ARBA" id="ARBA00022741"/>
    </source>
</evidence>
<dbReference type="PANTHER" id="PTHR11070:SF2">
    <property type="entry name" value="ATP-DEPENDENT DNA HELICASE SRS2"/>
    <property type="match status" value="1"/>
</dbReference>
<dbReference type="PANTHER" id="PTHR11070">
    <property type="entry name" value="UVRD / RECB / PCRA DNA HELICASE FAMILY MEMBER"/>
    <property type="match status" value="1"/>
</dbReference>